<evidence type="ECO:0000313" key="5">
    <source>
        <dbReference type="Proteomes" id="UP000593994"/>
    </source>
</evidence>
<dbReference type="PANTHER" id="PTHR30469:SF15">
    <property type="entry name" value="HLYD FAMILY OF SECRETION PROTEINS"/>
    <property type="match status" value="1"/>
</dbReference>
<dbReference type="Gene3D" id="1.10.287.470">
    <property type="entry name" value="Helix hairpin bin"/>
    <property type="match status" value="1"/>
</dbReference>
<reference evidence="4 5" key="1">
    <citation type="submission" date="2020-05" db="EMBL/GenBank/DDBJ databases">
        <title>Sulfurimonas marisnigri, sp. nov., and Sulfurimonas baltica, sp. nov., manganese oxide reducing chemolithoautotrophs of the class Epsilonproteobacteria isolated from the pelagic redoxclines of the Black and Baltic Seas and emended description of the genus Sulfurimonas.</title>
        <authorList>
            <person name="Henkel J.V."/>
            <person name="Laudan C."/>
            <person name="Werner J."/>
            <person name="Neu T."/>
            <person name="Plewe S."/>
            <person name="Sproer C."/>
            <person name="Bunk B."/>
            <person name="Schulz-Vogt H.N."/>
        </authorList>
    </citation>
    <scope>NUCLEOTIDE SEQUENCE [LARGE SCALE GENOMIC DNA]</scope>
    <source>
        <strain evidence="4 5">GD2</strain>
    </source>
</reference>
<keyword evidence="5" id="KW-1185">Reference proteome</keyword>
<comment type="similarity">
    <text evidence="1">Belongs to the membrane fusion protein (MFP) (TC 8.A.1) family.</text>
</comment>
<dbReference type="RefSeq" id="WP_194368483.1">
    <property type="nucleotide sequence ID" value="NZ_CP054492.1"/>
</dbReference>
<dbReference type="EMBL" id="CP054492">
    <property type="protein sequence ID" value="QOY51369.1"/>
    <property type="molecule type" value="Genomic_DNA"/>
</dbReference>
<dbReference type="GO" id="GO:0015562">
    <property type="term" value="F:efflux transmembrane transporter activity"/>
    <property type="evidence" value="ECO:0007669"/>
    <property type="project" value="TreeGrafter"/>
</dbReference>
<gene>
    <name evidence="4" type="ORF">HUE88_09580</name>
</gene>
<dbReference type="InterPro" id="IPR006143">
    <property type="entry name" value="RND_pump_MFP"/>
</dbReference>
<evidence type="ECO:0000259" key="3">
    <source>
        <dbReference type="Pfam" id="PF25973"/>
    </source>
</evidence>
<name>A0A7S7LTR0_9BACT</name>
<dbReference type="GO" id="GO:1990281">
    <property type="term" value="C:efflux pump complex"/>
    <property type="evidence" value="ECO:0007669"/>
    <property type="project" value="TreeGrafter"/>
</dbReference>
<dbReference type="Proteomes" id="UP000593994">
    <property type="component" value="Chromosome"/>
</dbReference>
<dbReference type="AlphaFoldDB" id="A0A7S7LTR0"/>
<keyword evidence="2" id="KW-0175">Coiled coil</keyword>
<feature type="coiled-coil region" evidence="2">
    <location>
        <begin position="64"/>
        <end position="91"/>
    </location>
</feature>
<dbReference type="KEGG" id="sbal:HUE88_09580"/>
<dbReference type="Gene3D" id="2.40.30.170">
    <property type="match status" value="1"/>
</dbReference>
<evidence type="ECO:0000256" key="1">
    <source>
        <dbReference type="ARBA" id="ARBA00009477"/>
    </source>
</evidence>
<organism evidence="4 5">
    <name type="scientific">Candidatus Sulfurimonas baltica</name>
    <dbReference type="NCBI Taxonomy" id="2740404"/>
    <lineage>
        <taxon>Bacteria</taxon>
        <taxon>Pseudomonadati</taxon>
        <taxon>Campylobacterota</taxon>
        <taxon>Epsilonproteobacteria</taxon>
        <taxon>Campylobacterales</taxon>
        <taxon>Sulfurimonadaceae</taxon>
        <taxon>Sulfurimonas</taxon>
    </lineage>
</organism>
<dbReference type="NCBIfam" id="TIGR01730">
    <property type="entry name" value="RND_mfp"/>
    <property type="match status" value="1"/>
</dbReference>
<dbReference type="InterPro" id="IPR058647">
    <property type="entry name" value="BSH_CzcB-like"/>
</dbReference>
<feature type="domain" description="CzcB-like barrel-sandwich hybrid" evidence="3">
    <location>
        <begin position="39"/>
        <end position="160"/>
    </location>
</feature>
<evidence type="ECO:0000256" key="2">
    <source>
        <dbReference type="SAM" id="Coils"/>
    </source>
</evidence>
<protein>
    <submittedName>
        <fullName evidence="4">Efflux RND transporter periplasmic adaptor subunit</fullName>
    </submittedName>
</protein>
<dbReference type="PANTHER" id="PTHR30469">
    <property type="entry name" value="MULTIDRUG RESISTANCE PROTEIN MDTA"/>
    <property type="match status" value="1"/>
</dbReference>
<dbReference type="Gene3D" id="2.40.50.100">
    <property type="match status" value="1"/>
</dbReference>
<dbReference type="Pfam" id="PF25973">
    <property type="entry name" value="BSH_CzcB"/>
    <property type="match status" value="1"/>
</dbReference>
<dbReference type="SUPFAM" id="SSF111369">
    <property type="entry name" value="HlyD-like secretion proteins"/>
    <property type="match status" value="1"/>
</dbReference>
<sequence>MKKIIIGVFALIISLGASEIYATFNIEADKSANLALFSGGIIEKVHVDISSVVKKGDILVELQNDDLKAALQIAEASLDNAEVSLEFAKKDYDRQLLIKDLIDEAKFDQYALVYEKAKVAAKQAQANLAFQKSLLDKTTLYAPFDGVIFEKSVEVGDVVSGMMLRTILKIQSKDERKLILEFDQKYWKSVKAGDSVKYTVNGDEKSYTGKISKIYPHANSDNRKMKAEVKVSGFVVGLFGEGYIVIPETK</sequence>
<evidence type="ECO:0000313" key="4">
    <source>
        <dbReference type="EMBL" id="QOY51369.1"/>
    </source>
</evidence>
<accession>A0A7S7LTR0</accession>
<proteinExistence type="inferred from homology"/>